<reference evidence="2 3" key="1">
    <citation type="submission" date="2021-07" db="EMBL/GenBank/DDBJ databases">
        <title>Genomic diversity and antimicrobial resistance of Prevotella spp. isolated from chronic lung disease airways.</title>
        <authorList>
            <person name="Webb K.A."/>
            <person name="Olagoke O.S."/>
            <person name="Baird T."/>
            <person name="Neill J."/>
            <person name="Pham A."/>
            <person name="Wells T.J."/>
            <person name="Ramsay K.A."/>
            <person name="Bell S.C."/>
            <person name="Sarovich D.S."/>
            <person name="Price E.P."/>
        </authorList>
    </citation>
    <scope>NUCLEOTIDE SEQUENCE [LARGE SCALE GENOMIC DNA]</scope>
    <source>
        <strain evidence="2 3">SCHI0011.S.12</strain>
    </source>
</reference>
<feature type="signal peptide" evidence="1">
    <location>
        <begin position="1"/>
        <end position="20"/>
    </location>
</feature>
<gene>
    <name evidence="2" type="ORF">KZO38_08345</name>
</gene>
<organism evidence="2 3">
    <name type="scientific">Hoylesella nanceiensis</name>
    <dbReference type="NCBI Taxonomy" id="425941"/>
    <lineage>
        <taxon>Bacteria</taxon>
        <taxon>Pseudomonadati</taxon>
        <taxon>Bacteroidota</taxon>
        <taxon>Bacteroidia</taxon>
        <taxon>Bacteroidales</taxon>
        <taxon>Prevotellaceae</taxon>
        <taxon>Hoylesella</taxon>
    </lineage>
</organism>
<feature type="chain" id="PRO_5045364768" evidence="1">
    <location>
        <begin position="21"/>
        <end position="214"/>
    </location>
</feature>
<keyword evidence="1" id="KW-0732">Signal</keyword>
<accession>A0ABS6YDY7</accession>
<keyword evidence="3" id="KW-1185">Reference proteome</keyword>
<name>A0ABS6YDY7_9BACT</name>
<dbReference type="RefSeq" id="WP_219481841.1">
    <property type="nucleotide sequence ID" value="NZ_JAHXCT010000006.1"/>
</dbReference>
<dbReference type="Pfam" id="PF16109">
    <property type="entry name" value="DUF4827"/>
    <property type="match status" value="1"/>
</dbReference>
<sequence>MKIRNITLLAVLLCSIATLFSCKDSDTYADQKERERSAISKYIRDNNIKVISEEEFLANDTVTDVSKNEYVLFKNTGVYMQIVNRGVGEILKHNESATVLCRYKEINLLTDSLQSSNLDMAFASLVDKMTVRRYYSTYSASFDSGSSLMARIYNSTSVPNGWLVPLAYIKLGRLVNDSDTLAKVNLIVPHSEGQSNASQRVYPCFYTVTYQRGK</sequence>
<protein>
    <submittedName>
        <fullName evidence="2">DUF4827 domain-containing protein</fullName>
    </submittedName>
</protein>
<dbReference type="InterPro" id="IPR032252">
    <property type="entry name" value="DUF4827"/>
</dbReference>
<dbReference type="Proteomes" id="UP000788426">
    <property type="component" value="Unassembled WGS sequence"/>
</dbReference>
<dbReference type="PROSITE" id="PS51257">
    <property type="entry name" value="PROKAR_LIPOPROTEIN"/>
    <property type="match status" value="1"/>
</dbReference>
<dbReference type="EMBL" id="JAHXCT010000006">
    <property type="protein sequence ID" value="MBW4769765.1"/>
    <property type="molecule type" value="Genomic_DNA"/>
</dbReference>
<evidence type="ECO:0000313" key="2">
    <source>
        <dbReference type="EMBL" id="MBW4769765.1"/>
    </source>
</evidence>
<proteinExistence type="predicted"/>
<evidence type="ECO:0000313" key="3">
    <source>
        <dbReference type="Proteomes" id="UP000788426"/>
    </source>
</evidence>
<comment type="caution">
    <text evidence="2">The sequence shown here is derived from an EMBL/GenBank/DDBJ whole genome shotgun (WGS) entry which is preliminary data.</text>
</comment>
<evidence type="ECO:0000256" key="1">
    <source>
        <dbReference type="SAM" id="SignalP"/>
    </source>
</evidence>